<proteinExistence type="predicted"/>
<dbReference type="RefSeq" id="WP_108778061.1">
    <property type="nucleotide sequence ID" value="NZ_CP029186.1"/>
</dbReference>
<accession>A0A2S1QYE8</accession>
<dbReference type="InterPro" id="IPR009467">
    <property type="entry name" value="Glycolipid-bd_prot_put"/>
</dbReference>
<protein>
    <recommendedName>
        <fullName evidence="3">Glycolipid-binding domain-containing protein</fullName>
    </recommendedName>
</protein>
<dbReference type="Proteomes" id="UP000244929">
    <property type="component" value="Chromosome"/>
</dbReference>
<evidence type="ECO:0000313" key="1">
    <source>
        <dbReference type="EMBL" id="AWH85359.1"/>
    </source>
</evidence>
<dbReference type="Pfam" id="PF06475">
    <property type="entry name" value="Glycolipid_bind"/>
    <property type="match status" value="1"/>
</dbReference>
<keyword evidence="2" id="KW-1185">Reference proteome</keyword>
<evidence type="ECO:0000313" key="2">
    <source>
        <dbReference type="Proteomes" id="UP000244929"/>
    </source>
</evidence>
<evidence type="ECO:0008006" key="3">
    <source>
        <dbReference type="Google" id="ProtNLM"/>
    </source>
</evidence>
<organism evidence="1 2">
    <name type="scientific">Flavobacterium album</name>
    <dbReference type="NCBI Taxonomy" id="2175091"/>
    <lineage>
        <taxon>Bacteria</taxon>
        <taxon>Pseudomonadati</taxon>
        <taxon>Bacteroidota</taxon>
        <taxon>Flavobacteriia</taxon>
        <taxon>Flavobacteriales</taxon>
        <taxon>Flavobacteriaceae</taxon>
        <taxon>Flavobacterium</taxon>
    </lineage>
</organism>
<dbReference type="OrthoDB" id="9814791at2"/>
<dbReference type="KEGG" id="falb:HYN59_09635"/>
<name>A0A2S1QYE8_9FLAO</name>
<dbReference type="SUPFAM" id="SSF159275">
    <property type="entry name" value="PA1994-like"/>
    <property type="match status" value="1"/>
</dbReference>
<dbReference type="EMBL" id="CP029186">
    <property type="protein sequence ID" value="AWH85359.1"/>
    <property type="molecule type" value="Genomic_DNA"/>
</dbReference>
<sequence length="186" mass="21756">MQKSIVWEGLANDTEEHCSVNYLDNGITIRSEVEGWAEGKAVYLEYVLHLDKRWQVIQAEIDFHVSDRQHSWHLKRDEHNNWTDNTGNEHPELHGCHFIDISLTPFTNSLPVNSFHLHEGDSAEFDLVYFDILQNEVRKDRQKYTKMPNNAYLFENDGGSFSAEITFDDDGFVTDYSQLFEMLKPK</sequence>
<reference evidence="1 2" key="1">
    <citation type="submission" date="2018-04" db="EMBL/GenBank/DDBJ databases">
        <title>Genome sequencing of Flavobacterium sp. HYN0059.</title>
        <authorList>
            <person name="Yi H."/>
            <person name="Baek C."/>
        </authorList>
    </citation>
    <scope>NUCLEOTIDE SEQUENCE [LARGE SCALE GENOMIC DNA]</scope>
    <source>
        <strain evidence="1 2">HYN0059</strain>
    </source>
</reference>
<gene>
    <name evidence="1" type="ORF">HYN59_09635</name>
</gene>
<dbReference type="AlphaFoldDB" id="A0A2S1QYE8"/>